<dbReference type="InterPro" id="IPR050585">
    <property type="entry name" value="Xaa-Pro_dipeptidyl-ppase/CocE"/>
</dbReference>
<feature type="domain" description="Peptidase S9 prolyl oligopeptidase catalytic" evidence="1">
    <location>
        <begin position="438"/>
        <end position="644"/>
    </location>
</feature>
<dbReference type="GO" id="GO:0008236">
    <property type="term" value="F:serine-type peptidase activity"/>
    <property type="evidence" value="ECO:0007669"/>
    <property type="project" value="InterPro"/>
</dbReference>
<dbReference type="RefSeq" id="XP_019625792.1">
    <property type="nucleotide sequence ID" value="XM_019770233.1"/>
</dbReference>
<dbReference type="GeneID" id="109471051"/>
<dbReference type="OrthoDB" id="416344at2759"/>
<evidence type="ECO:0000259" key="1">
    <source>
        <dbReference type="Pfam" id="PF00326"/>
    </source>
</evidence>
<reference evidence="3" key="1">
    <citation type="submission" date="2025-08" db="UniProtKB">
        <authorList>
            <consortium name="RefSeq"/>
        </authorList>
    </citation>
    <scope>IDENTIFICATION</scope>
    <source>
        <tissue evidence="3">Gonad</tissue>
    </source>
</reference>
<sequence>MATCSTYGSWKSPISSALVAESGIRLSDVRVDKSGKHPGKSSSHSTRVYWSELRPAEGGRYVVCSKDGDSQPTEWTPEGFNARTLVHEYGGGAMFVHGGVVYFSNFTDQRLYRQTSPDAAPEPITPADSGWRFADGEFCEKLNIITAVREDHGVVKRGEAKEAVNTVVAIHPDTQEQFVLASGSDFYASPRVSPDGKKICWTQWNHPNMPWDSTEIWQADIKPDARGVMEAHKVCGGDDISVMYPRWSPSGDLYYISDVSDWWNLYHVTPSGDHVAIAPQEKEIGGPHWQFGNTPYDFDADKGVIITSYGMELGFYEMGSGKYQKNLETGFKTHGCLVMGGKGCAYCIASSPTRFPCVIRVNYATSKTDIMKNSKEVPVDTGYVSVPEQITFPTEGGDVAHAYFYPPNNKDFTAPEGTLPPLLVRAHGGPTSACSSTLDLKIQYFTSRGVGLLDVNYRGSTGYGKIYRNKLRKNWGIHDVHDCCHGALYLADKGRVDKKRLAIDGGSAGGYTTNAALVFRNDFHAGVSHYGVGDLEALAKDTHKFESRYLDTIVGPYPDMESIYKERSPINHVDQLSCPIALFQGGEDKIVPPNQAEMMFEAVKNKGLPCAFVLFPDEQHGFRKAENIRKALDGEFYFLGRVFGYEPADKGGEIAVENMD</sequence>
<dbReference type="Gene3D" id="2.120.10.30">
    <property type="entry name" value="TolB, C-terminal domain"/>
    <property type="match status" value="1"/>
</dbReference>
<gene>
    <name evidence="3" type="primary">LOC109471051</name>
</gene>
<dbReference type="SUPFAM" id="SSF53474">
    <property type="entry name" value="alpha/beta-Hydrolases"/>
    <property type="match status" value="1"/>
</dbReference>
<dbReference type="Pfam" id="PF00326">
    <property type="entry name" value="Peptidase_S9"/>
    <property type="match status" value="1"/>
</dbReference>
<dbReference type="PANTHER" id="PTHR43056">
    <property type="entry name" value="PEPTIDASE S9 PROLYL OLIGOPEPTIDASE"/>
    <property type="match status" value="1"/>
</dbReference>
<dbReference type="Proteomes" id="UP000515135">
    <property type="component" value="Unplaced"/>
</dbReference>
<organism evidence="2 3">
    <name type="scientific">Branchiostoma belcheri</name>
    <name type="common">Amphioxus</name>
    <dbReference type="NCBI Taxonomy" id="7741"/>
    <lineage>
        <taxon>Eukaryota</taxon>
        <taxon>Metazoa</taxon>
        <taxon>Chordata</taxon>
        <taxon>Cephalochordata</taxon>
        <taxon>Leptocardii</taxon>
        <taxon>Amphioxiformes</taxon>
        <taxon>Branchiostomatidae</taxon>
        <taxon>Branchiostoma</taxon>
    </lineage>
</organism>
<dbReference type="AlphaFoldDB" id="A0A6P4Z3Z6"/>
<keyword evidence="2" id="KW-1185">Reference proteome</keyword>
<dbReference type="Gene3D" id="3.40.50.1820">
    <property type="entry name" value="alpha/beta hydrolase"/>
    <property type="match status" value="1"/>
</dbReference>
<dbReference type="SUPFAM" id="SSF69322">
    <property type="entry name" value="Tricorn protease domain 2"/>
    <property type="match status" value="1"/>
</dbReference>
<dbReference type="InterPro" id="IPR011042">
    <property type="entry name" value="6-blade_b-propeller_TolB-like"/>
</dbReference>
<dbReference type="InterPro" id="IPR029058">
    <property type="entry name" value="AB_hydrolase_fold"/>
</dbReference>
<accession>A0A6P4Z3Z6</accession>
<proteinExistence type="predicted"/>
<dbReference type="GO" id="GO:0006508">
    <property type="term" value="P:proteolysis"/>
    <property type="evidence" value="ECO:0007669"/>
    <property type="project" value="InterPro"/>
</dbReference>
<dbReference type="KEGG" id="bbel:109471051"/>
<dbReference type="PANTHER" id="PTHR43056:SF5">
    <property type="entry name" value="PEPTIDASE S9 PROLYL OLIGOPEPTIDASE CATALYTIC DOMAIN-CONTAINING PROTEIN"/>
    <property type="match status" value="1"/>
</dbReference>
<evidence type="ECO:0000313" key="2">
    <source>
        <dbReference type="Proteomes" id="UP000515135"/>
    </source>
</evidence>
<evidence type="ECO:0000313" key="3">
    <source>
        <dbReference type="RefSeq" id="XP_019625792.1"/>
    </source>
</evidence>
<dbReference type="InterPro" id="IPR001375">
    <property type="entry name" value="Peptidase_S9_cat"/>
</dbReference>
<protein>
    <submittedName>
        <fullName evidence="3">Uncharacterized protein LOC109471051</fullName>
    </submittedName>
</protein>
<name>A0A6P4Z3Z6_BRABE</name>